<reference evidence="4" key="1">
    <citation type="submission" date="2023-12" db="EMBL/GenBank/DDBJ databases">
        <title>Genome assembly of Anisodus tanguticus.</title>
        <authorList>
            <person name="Wang Y.-J."/>
        </authorList>
    </citation>
    <scope>NUCLEOTIDE SEQUENCE</scope>
    <source>
        <strain evidence="4">KB-2021</strain>
        <tissue evidence="4">Leaf</tissue>
    </source>
</reference>
<keyword evidence="3" id="KW-0012">Acyltransferase</keyword>
<evidence type="ECO:0000313" key="4">
    <source>
        <dbReference type="EMBL" id="KAK4358638.1"/>
    </source>
</evidence>
<dbReference type="Proteomes" id="UP001291623">
    <property type="component" value="Unassembled WGS sequence"/>
</dbReference>
<comment type="similarity">
    <text evidence="1">Belongs to the plant acyltransferase family.</text>
</comment>
<dbReference type="Pfam" id="PF02458">
    <property type="entry name" value="Transferase"/>
    <property type="match status" value="2"/>
</dbReference>
<dbReference type="GO" id="GO:0016747">
    <property type="term" value="F:acyltransferase activity, transferring groups other than amino-acyl groups"/>
    <property type="evidence" value="ECO:0007669"/>
    <property type="project" value="TreeGrafter"/>
</dbReference>
<evidence type="ECO:0000256" key="3">
    <source>
        <dbReference type="ARBA" id="ARBA00023315"/>
    </source>
</evidence>
<dbReference type="PANTHER" id="PTHR31642">
    <property type="entry name" value="TRICHOTHECENE 3-O-ACETYLTRANSFERASE"/>
    <property type="match status" value="1"/>
</dbReference>
<keyword evidence="2" id="KW-0808">Transferase</keyword>
<evidence type="ECO:0008006" key="6">
    <source>
        <dbReference type="Google" id="ProtNLM"/>
    </source>
</evidence>
<organism evidence="4 5">
    <name type="scientific">Anisodus tanguticus</name>
    <dbReference type="NCBI Taxonomy" id="243964"/>
    <lineage>
        <taxon>Eukaryota</taxon>
        <taxon>Viridiplantae</taxon>
        <taxon>Streptophyta</taxon>
        <taxon>Embryophyta</taxon>
        <taxon>Tracheophyta</taxon>
        <taxon>Spermatophyta</taxon>
        <taxon>Magnoliopsida</taxon>
        <taxon>eudicotyledons</taxon>
        <taxon>Gunneridae</taxon>
        <taxon>Pentapetalae</taxon>
        <taxon>asterids</taxon>
        <taxon>lamiids</taxon>
        <taxon>Solanales</taxon>
        <taxon>Solanaceae</taxon>
        <taxon>Solanoideae</taxon>
        <taxon>Hyoscyameae</taxon>
        <taxon>Anisodus</taxon>
    </lineage>
</organism>
<proteinExistence type="inferred from homology"/>
<dbReference type="AlphaFoldDB" id="A0AAE1RX49"/>
<accession>A0AAE1RX49</accession>
<sequence length="563" mass="63984">MKMRIESSNVINPFYEHKSPPTKSHIPLSVFDKFTYDAHIAIIYAYRPPTPSNAVIELGLRKALAVYPEFAGRLGKDEHENPVILLNDEGVRFVEASASSTLDQVMPFKPSPYLLNLHPSLNDVKELVQVQVTRFTCGSLVVGFTSHHTVADGHSTSNFLVAWGQASRGVKINPLPLHDRTIFTPRDPPLIEYEHKGVEFMSKLKKEHSLNEVHDISEDVVVHKVHFTVEFLAKLKAKASSMNGNNKPYSTFESLLAHLWRAITKARGLSGFETTQIRISVNGRMRLTPRVPNEYFGNLVLWAFPTTKVKDLLREPLPYATKLIHDAVTKVNNNYFRSFIDFANTKAKEEDLVPTADMNKHILCPNIEVDSWLSTFESLLAHLWRAITKARGLSGFETTQIRISVNGRMRLTPRVPNEYFGNLVLWAFPTTKVKDLLREPLPYATKLIHDAVTKVNNNYFRSFIDFANTKAKEEDLVPTADMNKHILCPNIEVDSWLRFPFYDLDFGTGCPYIFMPSYFPTEGMMFLLPSFIGDGSIDVFVPLFEDKLPVFKKICYSLDLLAD</sequence>
<comment type="caution">
    <text evidence="4">The sequence shown here is derived from an EMBL/GenBank/DDBJ whole genome shotgun (WGS) entry which is preliminary data.</text>
</comment>
<gene>
    <name evidence="4" type="ORF">RND71_020867</name>
</gene>
<dbReference type="InterPro" id="IPR023213">
    <property type="entry name" value="CAT-like_dom_sf"/>
</dbReference>
<keyword evidence="5" id="KW-1185">Reference proteome</keyword>
<name>A0AAE1RX49_9SOLA</name>
<evidence type="ECO:0000313" key="5">
    <source>
        <dbReference type="Proteomes" id="UP001291623"/>
    </source>
</evidence>
<dbReference type="FunFam" id="3.30.559.10:FF:000008">
    <property type="entry name" value="Tryptamine hydroxycinnamoyl transferase"/>
    <property type="match status" value="1"/>
</dbReference>
<dbReference type="PANTHER" id="PTHR31642:SF13">
    <property type="entry name" value="AGMATINE HYDROXYCINNAMOYLTRANSFERASE 1"/>
    <property type="match status" value="1"/>
</dbReference>
<dbReference type="InterPro" id="IPR050317">
    <property type="entry name" value="Plant_Fungal_Acyltransferase"/>
</dbReference>
<evidence type="ECO:0000256" key="2">
    <source>
        <dbReference type="ARBA" id="ARBA00022679"/>
    </source>
</evidence>
<protein>
    <recommendedName>
        <fullName evidence="6">Agmatine coumaroyltransferase-2-like</fullName>
    </recommendedName>
</protein>
<evidence type="ECO:0000256" key="1">
    <source>
        <dbReference type="ARBA" id="ARBA00009861"/>
    </source>
</evidence>
<dbReference type="EMBL" id="JAVYJV010000011">
    <property type="protein sequence ID" value="KAK4358638.1"/>
    <property type="molecule type" value="Genomic_DNA"/>
</dbReference>
<dbReference type="Gene3D" id="3.30.559.10">
    <property type="entry name" value="Chloramphenicol acetyltransferase-like domain"/>
    <property type="match status" value="3"/>
</dbReference>